<dbReference type="AlphaFoldDB" id="A0A502CXR4"/>
<dbReference type="Proteomes" id="UP000317722">
    <property type="component" value="Unassembled WGS sequence"/>
</dbReference>
<reference evidence="2 3" key="1">
    <citation type="journal article" date="2019" name="Environ. Microbiol.">
        <title>Species interactions and distinct microbial communities in high Arctic permafrost affected cryosols are associated with the CH4 and CO2 gas fluxes.</title>
        <authorList>
            <person name="Altshuler I."/>
            <person name="Hamel J."/>
            <person name="Turney S."/>
            <person name="Magnuson E."/>
            <person name="Levesque R."/>
            <person name="Greer C."/>
            <person name="Whyte L.G."/>
        </authorList>
    </citation>
    <scope>NUCLEOTIDE SEQUENCE [LARGE SCALE GENOMIC DNA]</scope>
    <source>
        <strain evidence="2 3">S9.3A</strain>
    </source>
</reference>
<keyword evidence="3" id="KW-1185">Reference proteome</keyword>
<gene>
    <name evidence="2" type="ORF">EAH86_06505</name>
</gene>
<dbReference type="InterPro" id="IPR025588">
    <property type="entry name" value="YcxB-like_C"/>
</dbReference>
<evidence type="ECO:0000313" key="3">
    <source>
        <dbReference type="Proteomes" id="UP000317722"/>
    </source>
</evidence>
<evidence type="ECO:0000313" key="2">
    <source>
        <dbReference type="EMBL" id="TPG18057.1"/>
    </source>
</evidence>
<name>A0A502CXR4_9MICO</name>
<accession>A0A502CXR4</accession>
<sequence length="181" mass="19496">MGVKGSQVQILSARLTGSDLSTHFGPRFHARRTPPLPPGDRNPSEALLPTALTLGLLGLAVLPQGTGRFLTRRGARSLWKANPSLALPVESSLSADGLRFQNASSETRHDWSAFSGWIESESVIVLCLSNFKGAFLTLPTRAITGADVHQRLRALLIEHLGPALVTRGQVRSQQLHHKASA</sequence>
<comment type="caution">
    <text evidence="2">The sequence shown here is derived from an EMBL/GenBank/DDBJ whole genome shotgun (WGS) entry which is preliminary data.</text>
</comment>
<dbReference type="EMBL" id="RCZM01000002">
    <property type="protein sequence ID" value="TPG18057.1"/>
    <property type="molecule type" value="Genomic_DNA"/>
</dbReference>
<protein>
    <submittedName>
        <fullName evidence="2">YcxB family protein</fullName>
    </submittedName>
</protein>
<evidence type="ECO:0000259" key="1">
    <source>
        <dbReference type="Pfam" id="PF14317"/>
    </source>
</evidence>
<feature type="domain" description="YcxB-like C-terminal" evidence="1">
    <location>
        <begin position="94"/>
        <end position="154"/>
    </location>
</feature>
<dbReference type="Pfam" id="PF14317">
    <property type="entry name" value="YcxB"/>
    <property type="match status" value="1"/>
</dbReference>
<proteinExistence type="predicted"/>
<organism evidence="2 3">
    <name type="scientific">Pedococcus bigeumensis</name>
    <dbReference type="NCBI Taxonomy" id="433644"/>
    <lineage>
        <taxon>Bacteria</taxon>
        <taxon>Bacillati</taxon>
        <taxon>Actinomycetota</taxon>
        <taxon>Actinomycetes</taxon>
        <taxon>Micrococcales</taxon>
        <taxon>Intrasporangiaceae</taxon>
        <taxon>Pedococcus</taxon>
    </lineage>
</organism>
<dbReference type="OrthoDB" id="3696167at2"/>